<sequence>MKKILITAFEPFGGSAVNTSAAVLEKLPKEIGGAGVEKALLPVVFGKAAEKALTCKADCIFLLGEAGGRTAVTPERRGRNERNARIPDNEGNKPEGEKILADGPEEYLTVFPVDAITEEMKAEGYGIEVSEDAGTYVCNDTFYLAGVKSAVPVQFIHVPAEREKAEAFGEIVERFIEKCLKSIFQ</sequence>
<accession>A0AC61PL31</accession>
<name>A0AC61PL31_9FIRM</name>
<dbReference type="EMBL" id="FWXZ01000002">
    <property type="protein sequence ID" value="SMC58197.1"/>
    <property type="molecule type" value="Genomic_DNA"/>
</dbReference>
<evidence type="ECO:0000313" key="2">
    <source>
        <dbReference type="Proteomes" id="UP000192328"/>
    </source>
</evidence>
<reference evidence="1" key="1">
    <citation type="submission" date="2017-04" db="EMBL/GenBank/DDBJ databases">
        <authorList>
            <person name="Varghese N."/>
            <person name="Submissions S."/>
        </authorList>
    </citation>
    <scope>NUCLEOTIDE SEQUENCE</scope>
    <source>
        <strain evidence="1">WTE2008</strain>
    </source>
</reference>
<gene>
    <name evidence="1" type="ORF">SAMN06297397_1533</name>
</gene>
<dbReference type="Proteomes" id="UP000192328">
    <property type="component" value="Unassembled WGS sequence"/>
</dbReference>
<organism evidence="1 2">
    <name type="scientific">Aristaeella lactis</name>
    <dbReference type="NCBI Taxonomy" id="3046383"/>
    <lineage>
        <taxon>Bacteria</taxon>
        <taxon>Bacillati</taxon>
        <taxon>Bacillota</taxon>
        <taxon>Clostridia</taxon>
        <taxon>Eubacteriales</taxon>
        <taxon>Aristaeellaceae</taxon>
        <taxon>Aristaeella</taxon>
    </lineage>
</organism>
<protein>
    <submittedName>
        <fullName evidence="1">Pyroglutamyl-peptidase</fullName>
    </submittedName>
</protein>
<comment type="caution">
    <text evidence="1">The sequence shown here is derived from an EMBL/GenBank/DDBJ whole genome shotgun (WGS) entry which is preliminary data.</text>
</comment>
<keyword evidence="2" id="KW-1185">Reference proteome</keyword>
<proteinExistence type="predicted"/>
<evidence type="ECO:0000313" key="1">
    <source>
        <dbReference type="EMBL" id="SMC58197.1"/>
    </source>
</evidence>